<dbReference type="InterPro" id="IPR025330">
    <property type="entry name" value="DUF4236"/>
</dbReference>
<feature type="domain" description="DUF4236" evidence="3">
    <location>
        <begin position="2"/>
        <end position="33"/>
    </location>
</feature>
<dbReference type="Proteomes" id="UP000244870">
    <property type="component" value="Plasmid unnamed1"/>
</dbReference>
<feature type="region of interest" description="Disordered" evidence="1">
    <location>
        <begin position="16"/>
        <end position="57"/>
    </location>
</feature>
<keyword evidence="4" id="KW-0614">Plasmid</keyword>
<gene>
    <name evidence="4" type="ORF">B6254_2486</name>
</gene>
<dbReference type="EMBL" id="CP020929">
    <property type="protein sequence ID" value="AWF96830.1"/>
    <property type="molecule type" value="Genomic_DNA"/>
</dbReference>
<evidence type="ECO:0000313" key="5">
    <source>
        <dbReference type="Proteomes" id="UP000244870"/>
    </source>
</evidence>
<geneLocation type="plasmid" evidence="4">
    <name>unnamed1</name>
</geneLocation>
<evidence type="ECO:0000259" key="3">
    <source>
        <dbReference type="Pfam" id="PF14020"/>
    </source>
</evidence>
<keyword evidence="2" id="KW-1133">Transmembrane helix</keyword>
<evidence type="ECO:0000256" key="2">
    <source>
        <dbReference type="SAM" id="Phobius"/>
    </source>
</evidence>
<proteinExistence type="predicted"/>
<evidence type="ECO:0000313" key="4">
    <source>
        <dbReference type="EMBL" id="AWF96830.1"/>
    </source>
</evidence>
<reference evidence="4 5" key="1">
    <citation type="submission" date="2017-04" db="EMBL/GenBank/DDBJ databases">
        <title>Weissella cibaria strain m2 complete genome.</title>
        <authorList>
            <person name="Pan Q."/>
            <person name="Tan M."/>
            <person name="Yao F."/>
            <person name="Su S."/>
        </authorList>
    </citation>
    <scope>NUCLEOTIDE SEQUENCE [LARGE SCALE GENOMIC DNA]</scope>
    <source>
        <strain evidence="4 5">M2</strain>
        <plasmid evidence="5">Plasmid unnamed1</plasmid>
    </source>
</reference>
<keyword evidence="2" id="KW-0472">Membrane</keyword>
<accession>A0A2S1KV28</accession>
<organism evidence="4 5">
    <name type="scientific">Weissella cibaria</name>
    <dbReference type="NCBI Taxonomy" id="137591"/>
    <lineage>
        <taxon>Bacteria</taxon>
        <taxon>Bacillati</taxon>
        <taxon>Bacillota</taxon>
        <taxon>Bacilli</taxon>
        <taxon>Lactobacillales</taxon>
        <taxon>Lactobacillaceae</taxon>
        <taxon>Weissella</taxon>
    </lineage>
</organism>
<feature type="compositionally biased region" description="Polar residues" evidence="1">
    <location>
        <begin position="40"/>
        <end position="53"/>
    </location>
</feature>
<name>A0A2S1KV28_9LACO</name>
<protein>
    <recommendedName>
        <fullName evidence="3">DUF4236 domain-containing protein</fullName>
    </recommendedName>
</protein>
<sequence length="198" mass="22474">MGWSVGGKGYRYTKTAKGRTRTTTSIPGTGISWVKESKGKSSAPSKTPAQRPQQEFGAGAVQKVDKALDKLIEAMPEPKDKPTSYQHWPKKYQWHMKWLAITIVPMFILLFFMPIIMFFPIIGWVIWSLVTVVRMVTYWAIHRSEFKKVEPEGGVIMTDDDKKLDELETELVPTPDIDLSVTAEEPDVTKQVVEAMDK</sequence>
<dbReference type="Pfam" id="PF14020">
    <property type="entry name" value="DUF4236"/>
    <property type="match status" value="1"/>
</dbReference>
<dbReference type="AlphaFoldDB" id="A0A2S1KV28"/>
<feature type="transmembrane region" description="Helical" evidence="2">
    <location>
        <begin position="98"/>
        <end position="118"/>
    </location>
</feature>
<feature type="transmembrane region" description="Helical" evidence="2">
    <location>
        <begin position="124"/>
        <end position="141"/>
    </location>
</feature>
<evidence type="ECO:0000256" key="1">
    <source>
        <dbReference type="SAM" id="MobiDB-lite"/>
    </source>
</evidence>
<keyword evidence="2" id="KW-0812">Transmembrane</keyword>